<dbReference type="SUPFAM" id="SSF48452">
    <property type="entry name" value="TPR-like"/>
    <property type="match status" value="1"/>
</dbReference>
<dbReference type="Pfam" id="PF05485">
    <property type="entry name" value="THAP"/>
    <property type="match status" value="1"/>
</dbReference>
<feature type="region of interest" description="Disordered" evidence="7">
    <location>
        <begin position="107"/>
        <end position="136"/>
    </location>
</feature>
<evidence type="ECO:0000313" key="9">
    <source>
        <dbReference type="EMBL" id="KAH8019041.1"/>
    </source>
</evidence>
<keyword evidence="3" id="KW-0862">Zinc</keyword>
<dbReference type="PANTHER" id="PTHR46600">
    <property type="entry name" value="THAP DOMAIN-CONTAINING"/>
    <property type="match status" value="1"/>
</dbReference>
<dbReference type="VEuPathDB" id="VectorBase:LOC119176757"/>
<feature type="repeat" description="TPR" evidence="6">
    <location>
        <begin position="965"/>
        <end position="998"/>
    </location>
</feature>
<dbReference type="Gene3D" id="1.25.40.10">
    <property type="entry name" value="Tetratricopeptide repeat domain"/>
    <property type="match status" value="1"/>
</dbReference>
<dbReference type="GO" id="GO:0008270">
    <property type="term" value="F:zinc ion binding"/>
    <property type="evidence" value="ECO:0007669"/>
    <property type="project" value="UniProtKB-KW"/>
</dbReference>
<dbReference type="InterPro" id="IPR026516">
    <property type="entry name" value="THAP1/10"/>
</dbReference>
<keyword evidence="1" id="KW-0479">Metal-binding</keyword>
<protein>
    <recommendedName>
        <fullName evidence="8">THAP-type domain-containing protein</fullName>
    </recommendedName>
</protein>
<accession>A0A9J6DAR6</accession>
<evidence type="ECO:0000256" key="2">
    <source>
        <dbReference type="ARBA" id="ARBA00022771"/>
    </source>
</evidence>
<dbReference type="Proteomes" id="UP000821866">
    <property type="component" value="Chromosome 8"/>
</dbReference>
<dbReference type="PROSITE" id="PS50950">
    <property type="entry name" value="ZF_THAP"/>
    <property type="match status" value="1"/>
</dbReference>
<dbReference type="InterPro" id="IPR048365">
    <property type="entry name" value="TNP-like_RNaseH_N"/>
</dbReference>
<keyword evidence="6" id="KW-0802">TPR repeat</keyword>
<dbReference type="InterPro" id="IPR019734">
    <property type="entry name" value="TPR_rpt"/>
</dbReference>
<dbReference type="SMART" id="SM00980">
    <property type="entry name" value="THAP"/>
    <property type="match status" value="1"/>
</dbReference>
<dbReference type="InterPro" id="IPR038441">
    <property type="entry name" value="THAP_Znf_sf"/>
</dbReference>
<dbReference type="SMART" id="SM00028">
    <property type="entry name" value="TPR"/>
    <property type="match status" value="2"/>
</dbReference>
<name>A0A9J6DAR6_RHIMP</name>
<proteinExistence type="predicted"/>
<dbReference type="GO" id="GO:0043565">
    <property type="term" value="F:sequence-specific DNA binding"/>
    <property type="evidence" value="ECO:0007669"/>
    <property type="project" value="InterPro"/>
</dbReference>
<dbReference type="PANTHER" id="PTHR46600:SF11">
    <property type="entry name" value="THAP DOMAIN-CONTAINING PROTEIN 10"/>
    <property type="match status" value="1"/>
</dbReference>
<dbReference type="InterPro" id="IPR011990">
    <property type="entry name" value="TPR-like_helical_dom_sf"/>
</dbReference>
<dbReference type="SUPFAM" id="SSF57716">
    <property type="entry name" value="Glucocorticoid receptor-like (DNA-binding domain)"/>
    <property type="match status" value="1"/>
</dbReference>
<keyword evidence="10" id="KW-1185">Reference proteome</keyword>
<dbReference type="PROSITE" id="PS50005">
    <property type="entry name" value="TPR"/>
    <property type="match status" value="1"/>
</dbReference>
<dbReference type="VEuPathDB" id="VectorBase:LOC119177121"/>
<evidence type="ECO:0000256" key="4">
    <source>
        <dbReference type="ARBA" id="ARBA00023125"/>
    </source>
</evidence>
<dbReference type="InterPro" id="IPR006612">
    <property type="entry name" value="THAP_Znf"/>
</dbReference>
<evidence type="ECO:0000256" key="5">
    <source>
        <dbReference type="PROSITE-ProRule" id="PRU00309"/>
    </source>
</evidence>
<dbReference type="Pfam" id="PF21787">
    <property type="entry name" value="TNP-like_RNaseH_N"/>
    <property type="match status" value="1"/>
</dbReference>
<evidence type="ECO:0000256" key="7">
    <source>
        <dbReference type="SAM" id="MobiDB-lite"/>
    </source>
</evidence>
<reference evidence="9" key="1">
    <citation type="journal article" date="2020" name="Cell">
        <title>Large-Scale Comparative Analyses of Tick Genomes Elucidate Their Genetic Diversity and Vector Capacities.</title>
        <authorList>
            <consortium name="Tick Genome and Microbiome Consortium (TIGMIC)"/>
            <person name="Jia N."/>
            <person name="Wang J."/>
            <person name="Shi W."/>
            <person name="Du L."/>
            <person name="Sun Y."/>
            <person name="Zhan W."/>
            <person name="Jiang J.F."/>
            <person name="Wang Q."/>
            <person name="Zhang B."/>
            <person name="Ji P."/>
            <person name="Bell-Sakyi L."/>
            <person name="Cui X.M."/>
            <person name="Yuan T.T."/>
            <person name="Jiang B.G."/>
            <person name="Yang W.F."/>
            <person name="Lam T.T."/>
            <person name="Chang Q.C."/>
            <person name="Ding S.J."/>
            <person name="Wang X.J."/>
            <person name="Zhu J.G."/>
            <person name="Ruan X.D."/>
            <person name="Zhao L."/>
            <person name="Wei J.T."/>
            <person name="Ye R.Z."/>
            <person name="Que T.C."/>
            <person name="Du C.H."/>
            <person name="Zhou Y.H."/>
            <person name="Cheng J.X."/>
            <person name="Dai P.F."/>
            <person name="Guo W.B."/>
            <person name="Han X.H."/>
            <person name="Huang E.J."/>
            <person name="Li L.F."/>
            <person name="Wei W."/>
            <person name="Gao Y.C."/>
            <person name="Liu J.Z."/>
            <person name="Shao H.Z."/>
            <person name="Wang X."/>
            <person name="Wang C.C."/>
            <person name="Yang T.C."/>
            <person name="Huo Q.B."/>
            <person name="Li W."/>
            <person name="Chen H.Y."/>
            <person name="Chen S.E."/>
            <person name="Zhou L.G."/>
            <person name="Ni X.B."/>
            <person name="Tian J.H."/>
            <person name="Sheng Y."/>
            <person name="Liu T."/>
            <person name="Pan Y.S."/>
            <person name="Xia L.Y."/>
            <person name="Li J."/>
            <person name="Zhao F."/>
            <person name="Cao W.C."/>
        </authorList>
    </citation>
    <scope>NUCLEOTIDE SEQUENCE</scope>
    <source>
        <strain evidence="9">Rmic-2018</strain>
    </source>
</reference>
<comment type="caution">
    <text evidence="9">The sequence shown here is derived from an EMBL/GenBank/DDBJ whole genome shotgun (WGS) entry which is preliminary data.</text>
</comment>
<gene>
    <name evidence="9" type="ORF">HPB51_016141</name>
</gene>
<dbReference type="Pfam" id="PF13181">
    <property type="entry name" value="TPR_8"/>
    <property type="match status" value="1"/>
</dbReference>
<sequence>MSTSRRRNYCCVVGCQTGYSRVKNQPKLSLFGVPQDEERRRLWDQNLNRADRPLQVTDAICELHFEQKYILRQYVHIIEGREVYIERGKPELRSDAVPIIIPHLLKCPDEQPTPEQSTKKRAASPPTCEDQPSKRTALQSVEPQLRFEDCESARQSDNAFELEDVVRPNDHWAMHKFRHYDGIAYVSASLSRELVSIEKTVLMNYGTDRSEVICRTYVRKTLISEKVAYNLEDAKQVLDCAESLHPCRGAGSSCISCKYVRKVILTRKSYLKRKERRNSVSTKLRVLSQRNKRMATRLLDIAGRLEEMRANNANVADKILEDKISSLPRKQQASVRACFQAAKQTSKQGMRYNQEWILECLLMKLKSPRLYQHIRKNEILMMPSNTTLKRYLRSYESAFGFNQAVMNTLKKKTASMSDLERHGGLLVDEMKLSEHFNVTASGQIQGFVDLGEFTKPEDKYQQCDHGMVIMFVPFAGKWSQIVGVFATKGNVRGDILLKILMEATILVEQAGLFVDHITCDGAPWNRKMWKLAGVSASSKKINGAIQHPVDEMRKLHFISDFPHLLKCLRNGLLQKGFATPDGLVSVHPVREAYLLDRSVRTLKVMPNLTETHLEPNSFEKMRTPFAFQLFGPYVLRGLAFYKEDIERRCGSIEATQLFFSKIQRLITVMTSRFRAEALRPASTDVAFLSNFLDFLNDWESFSDNKRHFLSESTAIGFRVTIANTLSLLKYLTESVGFKYLMTSRLSTDPVEHFFGIVRQSSGCNAHPSPDEFLITVNCLSFYNLAHSVDSANANPDMINALVTVHDRQGLKVTHKKIDDLISQGKLGEVESTIATMPEKFADHIDVTLEKSDSRLIYYTAGCFIDSCLVLMSRMFLQEAVDELYAFRDSYYVENPCASEKQKSDDVDERLKKILDTLDAQGGVLEKLDRAKFHMLKGKALNILEDYNQEAHEALSKAVKLSPKLVEAWNELGECYWKKGQITKARNCFEGVLKVTKDKVSLRNMSMVLRQVGETEEERFNNVCESVAKAKEALELDITDGRNWKMSGSRWQFTIGSKKVLKYAEAHGNLAAQGEFGASEKSARYRRSQKQCITSCSNQKKTLFHGRIAVHPNWKRNLPNSSASRVQGGRYP</sequence>
<evidence type="ECO:0000256" key="1">
    <source>
        <dbReference type="ARBA" id="ARBA00022723"/>
    </source>
</evidence>
<evidence type="ECO:0000313" key="10">
    <source>
        <dbReference type="Proteomes" id="UP000821866"/>
    </source>
</evidence>
<dbReference type="EMBL" id="JABSTU010000010">
    <property type="protein sequence ID" value="KAH8019041.1"/>
    <property type="molecule type" value="Genomic_DNA"/>
</dbReference>
<dbReference type="AlphaFoldDB" id="A0A9J6DAR6"/>
<dbReference type="Gene3D" id="6.20.210.20">
    <property type="entry name" value="THAP domain"/>
    <property type="match status" value="1"/>
</dbReference>
<evidence type="ECO:0000259" key="8">
    <source>
        <dbReference type="PROSITE" id="PS50950"/>
    </source>
</evidence>
<keyword evidence="4 5" id="KW-0238">DNA-binding</keyword>
<evidence type="ECO:0000256" key="6">
    <source>
        <dbReference type="PROSITE-ProRule" id="PRU00339"/>
    </source>
</evidence>
<keyword evidence="2 5" id="KW-0863">Zinc-finger</keyword>
<feature type="domain" description="THAP-type" evidence="8">
    <location>
        <begin position="1"/>
        <end position="101"/>
    </location>
</feature>
<organism evidence="9 10">
    <name type="scientific">Rhipicephalus microplus</name>
    <name type="common">Cattle tick</name>
    <name type="synonym">Boophilus microplus</name>
    <dbReference type="NCBI Taxonomy" id="6941"/>
    <lineage>
        <taxon>Eukaryota</taxon>
        <taxon>Metazoa</taxon>
        <taxon>Ecdysozoa</taxon>
        <taxon>Arthropoda</taxon>
        <taxon>Chelicerata</taxon>
        <taxon>Arachnida</taxon>
        <taxon>Acari</taxon>
        <taxon>Parasitiformes</taxon>
        <taxon>Ixodida</taxon>
        <taxon>Ixodoidea</taxon>
        <taxon>Ixodidae</taxon>
        <taxon>Rhipicephalinae</taxon>
        <taxon>Rhipicephalus</taxon>
        <taxon>Boophilus</taxon>
    </lineage>
</organism>
<reference evidence="9" key="2">
    <citation type="submission" date="2021-09" db="EMBL/GenBank/DDBJ databases">
        <authorList>
            <person name="Jia N."/>
            <person name="Wang J."/>
            <person name="Shi W."/>
            <person name="Du L."/>
            <person name="Sun Y."/>
            <person name="Zhan W."/>
            <person name="Jiang J."/>
            <person name="Wang Q."/>
            <person name="Zhang B."/>
            <person name="Ji P."/>
            <person name="Sakyi L.B."/>
            <person name="Cui X."/>
            <person name="Yuan T."/>
            <person name="Jiang B."/>
            <person name="Yang W."/>
            <person name="Lam T.T.-Y."/>
            <person name="Chang Q."/>
            <person name="Ding S."/>
            <person name="Wang X."/>
            <person name="Zhu J."/>
            <person name="Ruan X."/>
            <person name="Zhao L."/>
            <person name="Wei J."/>
            <person name="Que T."/>
            <person name="Du C."/>
            <person name="Cheng J."/>
            <person name="Dai P."/>
            <person name="Han X."/>
            <person name="Huang E."/>
            <person name="Gao Y."/>
            <person name="Liu J."/>
            <person name="Shao H."/>
            <person name="Ye R."/>
            <person name="Li L."/>
            <person name="Wei W."/>
            <person name="Wang X."/>
            <person name="Wang C."/>
            <person name="Huo Q."/>
            <person name="Li W."/>
            <person name="Guo W."/>
            <person name="Chen H."/>
            <person name="Chen S."/>
            <person name="Zhou L."/>
            <person name="Zhou L."/>
            <person name="Ni X."/>
            <person name="Tian J."/>
            <person name="Zhou Y."/>
            <person name="Sheng Y."/>
            <person name="Liu T."/>
            <person name="Pan Y."/>
            <person name="Xia L."/>
            <person name="Li J."/>
            <person name="Zhao F."/>
            <person name="Cao W."/>
        </authorList>
    </citation>
    <scope>NUCLEOTIDE SEQUENCE</scope>
    <source>
        <strain evidence="9">Rmic-2018</strain>
        <tissue evidence="9">Larvae</tissue>
    </source>
</reference>
<evidence type="ECO:0000256" key="3">
    <source>
        <dbReference type="ARBA" id="ARBA00022833"/>
    </source>
</evidence>